<evidence type="ECO:0000313" key="3">
    <source>
        <dbReference type="Proteomes" id="UP001189429"/>
    </source>
</evidence>
<evidence type="ECO:0000256" key="1">
    <source>
        <dbReference type="SAM" id="MobiDB-lite"/>
    </source>
</evidence>
<proteinExistence type="predicted"/>
<feature type="region of interest" description="Disordered" evidence="1">
    <location>
        <begin position="253"/>
        <end position="292"/>
    </location>
</feature>
<evidence type="ECO:0000313" key="2">
    <source>
        <dbReference type="EMBL" id="CAK0822825.1"/>
    </source>
</evidence>
<dbReference type="SUPFAM" id="SSF56672">
    <property type="entry name" value="DNA/RNA polymerases"/>
    <property type="match status" value="1"/>
</dbReference>
<dbReference type="InterPro" id="IPR043502">
    <property type="entry name" value="DNA/RNA_pol_sf"/>
</dbReference>
<sequence>ASASGIREIARAGFHAGASWALLPSCPAAPPCPPYPPCPACFCTCGEGGGPVCDALADALVGALREAVEGCIGWGAAIALVLLALLADFGLGRLSLAAAARLEPRDGDDLWHERILLYPAASEAAGAGLPGACWVVYTPDHDMYIEELEGGSPDDSPVEWLEMPRDLRLPSGLGRAYRFEESPTEEVMKGLYRRAFSAAQADAEARGVLLEAPVAVRTAAGRDAAVHEALGANFFGGRRMTGKRPPLGLDLGGDHGGHAGPGAAAAEAIGDSGAPGPAVEGTSTPRSSGRVWRAAEADERCRIALGDELGPPAHSLCGKGLYLAAPGRAVVVHLTGLDQDSFVMSMRGGEGHPVSAGAENGGGGDARTLTVKSGPRGRGREWREVVGACEEEPFGDFPVAGPRSAWWCLDFLRRRHTPTDHHLMFKTTARLQSEQWGAQEHEQLMKYIELAGTYDQLDLSNCAFAEAIFRRAQTIEWSYRDRLREANSASSKDKMSPEEFSAFSGFSKAGDLLMVAPTLLEFVKGQVEKDAAIMKNIRPPSPGALLHAYLGEFNSTEFQTVETFSLSRCFGAAWLPRRAWRAARFGAGCCGATLMWLKPTAPLGPSMIWLVGPGRPALLAWRSGALRELRGAGVYEDIDSPVVSFDDSLVSLPEAGNVPVPLGGPVAGVGDFDVEAATHEQLLPRKDAESNLSEAPRQPYMDAILRAQPHAYAGLVRRLHAAGMVTFSAAPRERRGLFFVRKKSGKQRMVIDCRRANCWFRRPSTVALATGSALEELAVPEGEQLYVGHVDICDAFYHFGLPEAFRDYFALPAVKAGDVGLTVLGGRSLAPGSRVWPVLAVLPMGWSHALCWCQTIHRGIVSSIPALLDVPFMSAKSVVPPVQPLAMTIYVDNVLALGTDPEAVSRAVKLVNAALTSRGSVYAFIRRLGHCTAVPLWESVRWELNTFSSLLCLISRKLQVSWSSKVMCADASFWGFGLFCKDLDKDLVGSMGGFSERWRFLGDSKVLSRAWAAGSSEDEIMTKPLESSKDFQQFVGDEEASKEARTRAAGRLPEAVREEGWAVVGSHKWGSPPENIVEGEARAIAFGVKHICRSTKAFECHHLLLSDSLSSVLALGKGRSSAPGVSGALRSVAAHGCGALDTLALESARLERRQAAAPAGEARSVPRTRPVPPSQATSAPSLRRLLCDDLAGSPPLSEARAPPAADKVKRRKLARRGAKLAEAGTLDVLRLSTVRTQTVRSRYQQLAAEFDEWLAEQGLPARPTFSFDERRMIPLAPEAAAELDCSLAEWMLGQYLEGVDHWRGVQMLAALQWSDPRLGRDGGARLPGARQSLRGWKVLTPPLTRLPLPEEVVAALACELVSMGLWEAAACVVLSMVFYMRPGEWGRVRVKHAIAPRASGSQALRQWALVLHPRDGEEARPSKTAEFDESLVLDLTCDLWLGAVLRRLTAAKPPDAALFSFSAEEFAAFFRRAARRLGLEPAPMPYLLRHAGASRDFVNGLRPLSEVKRRGRWKTDASVRRYEKGGRLSEQFARLAPALQKHALRCHSVLPEVLLGRLAAPPFLAR</sequence>
<gene>
    <name evidence="2" type="ORF">PCOR1329_LOCUS23736</name>
</gene>
<name>A0ABN9RWF9_9DINO</name>
<dbReference type="EMBL" id="CAUYUJ010008082">
    <property type="protein sequence ID" value="CAK0822825.1"/>
    <property type="molecule type" value="Genomic_DNA"/>
</dbReference>
<comment type="caution">
    <text evidence="2">The sequence shown here is derived from an EMBL/GenBank/DDBJ whole genome shotgun (WGS) entry which is preliminary data.</text>
</comment>
<accession>A0ABN9RWF9</accession>
<protein>
    <submittedName>
        <fullName evidence="2">Uncharacterized protein</fullName>
    </submittedName>
</protein>
<feature type="non-terminal residue" evidence="2">
    <location>
        <position position="1"/>
    </location>
</feature>
<reference evidence="2" key="1">
    <citation type="submission" date="2023-10" db="EMBL/GenBank/DDBJ databases">
        <authorList>
            <person name="Chen Y."/>
            <person name="Shah S."/>
            <person name="Dougan E. K."/>
            <person name="Thang M."/>
            <person name="Chan C."/>
        </authorList>
    </citation>
    <scope>NUCLEOTIDE SEQUENCE [LARGE SCALE GENOMIC DNA]</scope>
</reference>
<dbReference type="Proteomes" id="UP001189429">
    <property type="component" value="Unassembled WGS sequence"/>
</dbReference>
<feature type="compositionally biased region" description="Low complexity" evidence="1">
    <location>
        <begin position="261"/>
        <end position="274"/>
    </location>
</feature>
<feature type="region of interest" description="Disordered" evidence="1">
    <location>
        <begin position="1154"/>
        <end position="1179"/>
    </location>
</feature>
<keyword evidence="3" id="KW-1185">Reference proteome</keyword>
<organism evidence="2 3">
    <name type="scientific">Prorocentrum cordatum</name>
    <dbReference type="NCBI Taxonomy" id="2364126"/>
    <lineage>
        <taxon>Eukaryota</taxon>
        <taxon>Sar</taxon>
        <taxon>Alveolata</taxon>
        <taxon>Dinophyceae</taxon>
        <taxon>Prorocentrales</taxon>
        <taxon>Prorocentraceae</taxon>
        <taxon>Prorocentrum</taxon>
    </lineage>
</organism>
<feature type="region of interest" description="Disordered" evidence="1">
    <location>
        <begin position="354"/>
        <end position="377"/>
    </location>
</feature>